<evidence type="ECO:0000259" key="2">
    <source>
        <dbReference type="PROSITE" id="PS50033"/>
    </source>
</evidence>
<name>A0A2A9NXQ2_9AGAR</name>
<dbReference type="EMBL" id="KZ301975">
    <property type="protein sequence ID" value="PFH53207.1"/>
    <property type="molecule type" value="Genomic_DNA"/>
</dbReference>
<dbReference type="GO" id="GO:0012506">
    <property type="term" value="C:vesicle membrane"/>
    <property type="evidence" value="ECO:0007669"/>
    <property type="project" value="TreeGrafter"/>
</dbReference>
<protein>
    <recommendedName>
        <fullName evidence="2">UBX domain-containing protein</fullName>
    </recommendedName>
</protein>
<proteinExistence type="predicted"/>
<dbReference type="SUPFAM" id="SSF54236">
    <property type="entry name" value="Ubiquitin-like"/>
    <property type="match status" value="1"/>
</dbReference>
<dbReference type="GO" id="GO:0006886">
    <property type="term" value="P:intracellular protein transport"/>
    <property type="evidence" value="ECO:0007669"/>
    <property type="project" value="TreeGrafter"/>
</dbReference>
<gene>
    <name evidence="3" type="ORF">AMATHDRAFT_188456</name>
</gene>
<organism evidence="3 4">
    <name type="scientific">Amanita thiersii Skay4041</name>
    <dbReference type="NCBI Taxonomy" id="703135"/>
    <lineage>
        <taxon>Eukaryota</taxon>
        <taxon>Fungi</taxon>
        <taxon>Dikarya</taxon>
        <taxon>Basidiomycota</taxon>
        <taxon>Agaricomycotina</taxon>
        <taxon>Agaricomycetes</taxon>
        <taxon>Agaricomycetidae</taxon>
        <taxon>Agaricales</taxon>
        <taxon>Pluteineae</taxon>
        <taxon>Amanitaceae</taxon>
        <taxon>Amanita</taxon>
    </lineage>
</organism>
<dbReference type="Pfam" id="PF00789">
    <property type="entry name" value="UBX"/>
    <property type="match status" value="1"/>
</dbReference>
<dbReference type="PROSITE" id="PS50033">
    <property type="entry name" value="UBX"/>
    <property type="match status" value="1"/>
</dbReference>
<feature type="region of interest" description="Disordered" evidence="1">
    <location>
        <begin position="197"/>
        <end position="219"/>
    </location>
</feature>
<dbReference type="PANTHER" id="PTHR46467:SF1">
    <property type="entry name" value="TETHER CONTAINING UBX DOMAIN FOR GLUT4"/>
    <property type="match status" value="1"/>
</dbReference>
<keyword evidence="4" id="KW-1185">Reference proteome</keyword>
<evidence type="ECO:0000313" key="4">
    <source>
        <dbReference type="Proteomes" id="UP000242287"/>
    </source>
</evidence>
<feature type="domain" description="UBX" evidence="2">
    <location>
        <begin position="83"/>
        <end position="166"/>
    </location>
</feature>
<dbReference type="OrthoDB" id="440781at2759"/>
<dbReference type="GO" id="GO:0005634">
    <property type="term" value="C:nucleus"/>
    <property type="evidence" value="ECO:0007669"/>
    <property type="project" value="TreeGrafter"/>
</dbReference>
<dbReference type="Gene3D" id="3.10.20.90">
    <property type="entry name" value="Phosphatidylinositol 3-kinase Catalytic Subunit, Chain A, domain 1"/>
    <property type="match status" value="1"/>
</dbReference>
<dbReference type="InterPro" id="IPR001012">
    <property type="entry name" value="UBX_dom"/>
</dbReference>
<dbReference type="AlphaFoldDB" id="A0A2A9NXQ2"/>
<dbReference type="GO" id="GO:0005737">
    <property type="term" value="C:cytoplasm"/>
    <property type="evidence" value="ECO:0007669"/>
    <property type="project" value="TreeGrafter"/>
</dbReference>
<accession>A0A2A9NXQ2</accession>
<dbReference type="Proteomes" id="UP000242287">
    <property type="component" value="Unassembled WGS sequence"/>
</dbReference>
<dbReference type="STRING" id="703135.A0A2A9NXQ2"/>
<evidence type="ECO:0000313" key="3">
    <source>
        <dbReference type="EMBL" id="PFH53207.1"/>
    </source>
</evidence>
<dbReference type="InterPro" id="IPR029071">
    <property type="entry name" value="Ubiquitin-like_domsf"/>
</dbReference>
<dbReference type="PANTHER" id="PTHR46467">
    <property type="entry name" value="TETHER CONTAINING UBX DOMAIN FOR GLUT4"/>
    <property type="match status" value="1"/>
</dbReference>
<sequence length="260" mass="28852">MEQLATSSPQGSSDDSPVIQSFKVYKPCDHTAPIPLLPDEYYSPTPADLRDAQATLAARTQSLINAPLQTQAMRASITKSRKDKWPFITIRVKFPDRSQLEKVFPSSDKIKSVYAFVRGCLREDVKPIKFILYQSPPRKDFKVSDPSVRDLTLADLQLAPSSVLLLRFEADELNAPTLTAPLAPSILSQAIDMPAPPTFDHTPTVDSQHQKLQDSSGGSTNKLAKWLKLGISRFHKLRVTRSHSFINREVGLACLVLSVV</sequence>
<reference evidence="3 4" key="1">
    <citation type="submission" date="2014-02" db="EMBL/GenBank/DDBJ databases">
        <title>Transposable element dynamics among asymbiotic and ectomycorrhizal Amanita fungi.</title>
        <authorList>
            <consortium name="DOE Joint Genome Institute"/>
            <person name="Hess J."/>
            <person name="Skrede I."/>
            <person name="Wolfe B."/>
            <person name="LaButti K."/>
            <person name="Ohm R.A."/>
            <person name="Grigoriev I.V."/>
            <person name="Pringle A."/>
        </authorList>
    </citation>
    <scope>NUCLEOTIDE SEQUENCE [LARGE SCALE GENOMIC DNA]</scope>
    <source>
        <strain evidence="3 4">SKay4041</strain>
    </source>
</reference>
<dbReference type="SMART" id="SM00166">
    <property type="entry name" value="UBX"/>
    <property type="match status" value="1"/>
</dbReference>
<evidence type="ECO:0000256" key="1">
    <source>
        <dbReference type="SAM" id="MobiDB-lite"/>
    </source>
</evidence>